<evidence type="ECO:0000313" key="1">
    <source>
        <dbReference type="EMBL" id="KAF4082145.1"/>
    </source>
</evidence>
<comment type="caution">
    <text evidence="1">The sequence shown here is derived from an EMBL/GenBank/DDBJ whole genome shotgun (WGS) entry which is preliminary data.</text>
</comment>
<dbReference type="EMBL" id="JAAGNN010000012">
    <property type="protein sequence ID" value="KAF4082145.1"/>
    <property type="molecule type" value="Genomic_DNA"/>
</dbReference>
<name>A0A7J6AGU8_AMEME</name>
<dbReference type="AlphaFoldDB" id="A0A7J6AGU8"/>
<dbReference type="Proteomes" id="UP000593565">
    <property type="component" value="Unassembled WGS sequence"/>
</dbReference>
<proteinExistence type="predicted"/>
<evidence type="ECO:0000313" key="2">
    <source>
        <dbReference type="Proteomes" id="UP000593565"/>
    </source>
</evidence>
<accession>A0A7J6AGU8</accession>
<organism evidence="1 2">
    <name type="scientific">Ameiurus melas</name>
    <name type="common">Black bullhead</name>
    <name type="synonym">Silurus melas</name>
    <dbReference type="NCBI Taxonomy" id="219545"/>
    <lineage>
        <taxon>Eukaryota</taxon>
        <taxon>Metazoa</taxon>
        <taxon>Chordata</taxon>
        <taxon>Craniata</taxon>
        <taxon>Vertebrata</taxon>
        <taxon>Euteleostomi</taxon>
        <taxon>Actinopterygii</taxon>
        <taxon>Neopterygii</taxon>
        <taxon>Teleostei</taxon>
        <taxon>Ostariophysi</taxon>
        <taxon>Siluriformes</taxon>
        <taxon>Ictaluridae</taxon>
        <taxon>Ameiurus</taxon>
    </lineage>
</organism>
<feature type="non-terminal residue" evidence="1">
    <location>
        <position position="1"/>
    </location>
</feature>
<keyword evidence="2" id="KW-1185">Reference proteome</keyword>
<protein>
    <submittedName>
        <fullName evidence="1">Uncharacterized protein</fullName>
    </submittedName>
</protein>
<gene>
    <name evidence="1" type="ORF">AMELA_G00148310</name>
</gene>
<sequence>SLGVLGPSLSAARRLGRRGPLRCRYLPPKCIQTETERDRQRERETEREREREKYIGQVTGSTGEYLYGGSFSGRQPFQYVGTQLSRGGRAPFYFRHPGSEWWNSSVGYSNPRPVRHRRVLPGMTSFPGAARPPAGLPASCRYGSWRRSDSLHPRTACPSLATKYIYI</sequence>
<reference evidence="1 2" key="1">
    <citation type="submission" date="2020-02" db="EMBL/GenBank/DDBJ databases">
        <title>A chromosome-scale genome assembly of the black bullhead catfish (Ameiurus melas).</title>
        <authorList>
            <person name="Wen M."/>
            <person name="Zham M."/>
            <person name="Cabau C."/>
            <person name="Klopp C."/>
            <person name="Donnadieu C."/>
            <person name="Roques C."/>
            <person name="Bouchez O."/>
            <person name="Lampietro C."/>
            <person name="Jouanno E."/>
            <person name="Herpin A."/>
            <person name="Louis A."/>
            <person name="Berthelot C."/>
            <person name="Parey E."/>
            <person name="Roest-Crollius H."/>
            <person name="Braasch I."/>
            <person name="Postlethwait J."/>
            <person name="Robinson-Rechavi M."/>
            <person name="Echchiki A."/>
            <person name="Begum T."/>
            <person name="Montfort J."/>
            <person name="Schartl M."/>
            <person name="Bobe J."/>
            <person name="Guiguen Y."/>
        </authorList>
    </citation>
    <scope>NUCLEOTIDE SEQUENCE [LARGE SCALE GENOMIC DNA]</scope>
    <source>
        <strain evidence="1">M_S1</strain>
        <tissue evidence="1">Blood</tissue>
    </source>
</reference>